<accession>A0ACB7TWI3</accession>
<dbReference type="EMBL" id="CM037029">
    <property type="protein sequence ID" value="KAH7652395.1"/>
    <property type="molecule type" value="Genomic_DNA"/>
</dbReference>
<evidence type="ECO:0000313" key="2">
    <source>
        <dbReference type="Proteomes" id="UP000827976"/>
    </source>
</evidence>
<proteinExistence type="predicted"/>
<gene>
    <name evidence="1" type="ORF">IHE45_19G014500</name>
</gene>
<comment type="caution">
    <text evidence="1">The sequence shown here is derived from an EMBL/GenBank/DDBJ whole genome shotgun (WGS) entry which is preliminary data.</text>
</comment>
<sequence>MDGEEKCFHSGSSQENITEVKNKKRRCIKSCKKSALEDLLNGDPWRLMVPRKERSTKFPVINMKEEEKKKAALALMVLSKDTHPWRAHCSCSQPFDDTDEYFNAAVIVCEDHEFKKLVHDVDDVVGKQWKKEVIDGDDCRKSGFKSVKKIKRFECSICGRVFGSGQGVNLKLKFIGVFMQKLRILQYYTVSFSLYFRGWELDRMDQSAAAPTEAPASYAATVHPYHYSAPPEYHHNPTLIQQQQVYYPYPAPNPCPNGTAMVALPSEPPPAQVEAYVTEQQAPAPLQPPPPGTAGVGFSHYYPPMMMMGGTDANMEALKQAVLQYGVDPGGYGSSLTNSSYVPVPTVQFPVQPTHLINTVKHPPMKRVKNKLLKPKAKLMQSTYCGICKVECNSADVLESHRQGKKHKKNMQKLQEAITPKPAKPPNSNSKKKGETPAVADSERKEPIQEQKGKTKAPAPPENIEVKRQKVLQAGAKASEVRVCLICNIVVNNESVFNYHIAGQKHTSMVKKWQERVIAGQAMGN</sequence>
<protein>
    <submittedName>
        <fullName evidence="1">Ribonuclease T2-like protein</fullName>
    </submittedName>
</protein>
<reference evidence="2" key="1">
    <citation type="journal article" date="2022" name="Nat. Commun.">
        <title>Chromosome evolution and the genetic basis of agronomically important traits in greater yam.</title>
        <authorList>
            <person name="Bredeson J.V."/>
            <person name="Lyons J.B."/>
            <person name="Oniyinde I.O."/>
            <person name="Okereke N.R."/>
            <person name="Kolade O."/>
            <person name="Nnabue I."/>
            <person name="Nwadili C.O."/>
            <person name="Hribova E."/>
            <person name="Parker M."/>
            <person name="Nwogha J."/>
            <person name="Shu S."/>
            <person name="Carlson J."/>
            <person name="Kariba R."/>
            <person name="Muthemba S."/>
            <person name="Knop K."/>
            <person name="Barton G.J."/>
            <person name="Sherwood A.V."/>
            <person name="Lopez-Montes A."/>
            <person name="Asiedu R."/>
            <person name="Jamnadass R."/>
            <person name="Muchugi A."/>
            <person name="Goodstein D."/>
            <person name="Egesi C.N."/>
            <person name="Featherston J."/>
            <person name="Asfaw A."/>
            <person name="Simpson G.G."/>
            <person name="Dolezel J."/>
            <person name="Hendre P.S."/>
            <person name="Van Deynze A."/>
            <person name="Kumar P.L."/>
            <person name="Obidiegwu J.E."/>
            <person name="Bhattacharjee R."/>
            <person name="Rokhsar D.S."/>
        </authorList>
    </citation>
    <scope>NUCLEOTIDE SEQUENCE [LARGE SCALE GENOMIC DNA]</scope>
    <source>
        <strain evidence="2">cv. TDa95/00328</strain>
    </source>
</reference>
<dbReference type="Proteomes" id="UP000827976">
    <property type="component" value="Chromosome 19"/>
</dbReference>
<evidence type="ECO:0000313" key="1">
    <source>
        <dbReference type="EMBL" id="KAH7652395.1"/>
    </source>
</evidence>
<organism evidence="1 2">
    <name type="scientific">Dioscorea alata</name>
    <name type="common">Purple yam</name>
    <dbReference type="NCBI Taxonomy" id="55571"/>
    <lineage>
        <taxon>Eukaryota</taxon>
        <taxon>Viridiplantae</taxon>
        <taxon>Streptophyta</taxon>
        <taxon>Embryophyta</taxon>
        <taxon>Tracheophyta</taxon>
        <taxon>Spermatophyta</taxon>
        <taxon>Magnoliopsida</taxon>
        <taxon>Liliopsida</taxon>
        <taxon>Dioscoreales</taxon>
        <taxon>Dioscoreaceae</taxon>
        <taxon>Dioscorea</taxon>
    </lineage>
</organism>
<name>A0ACB7TWI3_DIOAL</name>
<keyword evidence="2" id="KW-1185">Reference proteome</keyword>